<dbReference type="InterPro" id="IPR001810">
    <property type="entry name" value="F-box_dom"/>
</dbReference>
<sequence>MITKLSTLVLSAPASTGRGKLTDLPYDLLLNIVEYLSVLDLIKLRKTCRSLLQFSKTRSVWTSLASSIQTRRALPLPLWRSLESLTVEELEGAVSHAARIEKNLLKERPAPRPIFQVIDAGRRWGQISWLGQVPGGRYITIFFRSGVLSVWDVSPETSGCVSWIQTNLNHYTHTCEILQEEQAVLIGLATGAHDINQEEFGQFSIFRIDFPPLHSSVSISRVLEVQIDIPITGLFLECGLAGVVGPFHERTAALQIYDWKSRRGILIDTGVELETDCDLDVIPFPEEIILYAEDSEHSTLHTYTVEDIRRMLSLVTYHNPRTVAQIGGVSVEPDDSDSQPSSESTSSDDGSTPPATMQISLRPTRSCRRGIKDKGIGVFGAGYTMLKKTHASPRDSIPYDGKLSILSMSLRQLEDDSAQVRCLTHHFLAPLASPSSTPSTNAESASTYLSENSSLSSPHQPLDNRPLRHTFAHILEQNAIAKGPTGYDIVSFGLGGTSAVWLAHTRTSDTDSDDETHEHDSDRTDLEFWVATFPAASPNSPFKDCVRKLSLPRTINPSLTAAVDLDDTQGVLCIATTRGEVFRLRLD</sequence>
<dbReference type="SUPFAM" id="SSF81383">
    <property type="entry name" value="F-box domain"/>
    <property type="match status" value="1"/>
</dbReference>
<protein>
    <recommendedName>
        <fullName evidence="2">F-box domain-containing protein</fullName>
    </recommendedName>
</protein>
<proteinExistence type="predicted"/>
<reference evidence="3" key="1">
    <citation type="submission" date="2021-01" db="EMBL/GenBank/DDBJ databases">
        <authorList>
            <person name="Kaushik A."/>
        </authorList>
    </citation>
    <scope>NUCLEOTIDE SEQUENCE</scope>
    <source>
        <strain evidence="3">AG3-T5</strain>
    </source>
</reference>
<dbReference type="SMART" id="SM00256">
    <property type="entry name" value="FBOX"/>
    <property type="match status" value="1"/>
</dbReference>
<gene>
    <name evidence="3" type="ORF">RDB_LOCUS206808</name>
</gene>
<organism evidence="3 4">
    <name type="scientific">Rhizoctonia solani</name>
    <dbReference type="NCBI Taxonomy" id="456999"/>
    <lineage>
        <taxon>Eukaryota</taxon>
        <taxon>Fungi</taxon>
        <taxon>Dikarya</taxon>
        <taxon>Basidiomycota</taxon>
        <taxon>Agaricomycotina</taxon>
        <taxon>Agaricomycetes</taxon>
        <taxon>Cantharellales</taxon>
        <taxon>Ceratobasidiaceae</taxon>
        <taxon>Rhizoctonia</taxon>
    </lineage>
</organism>
<evidence type="ECO:0000313" key="3">
    <source>
        <dbReference type="EMBL" id="CAE6480932.1"/>
    </source>
</evidence>
<feature type="compositionally biased region" description="Low complexity" evidence="1">
    <location>
        <begin position="432"/>
        <end position="457"/>
    </location>
</feature>
<evidence type="ECO:0000256" key="1">
    <source>
        <dbReference type="SAM" id="MobiDB-lite"/>
    </source>
</evidence>
<dbReference type="Gene3D" id="1.20.1280.50">
    <property type="match status" value="1"/>
</dbReference>
<feature type="region of interest" description="Disordered" evidence="1">
    <location>
        <begin position="327"/>
        <end position="364"/>
    </location>
</feature>
<feature type="region of interest" description="Disordered" evidence="1">
    <location>
        <begin position="432"/>
        <end position="463"/>
    </location>
</feature>
<dbReference type="InterPro" id="IPR036047">
    <property type="entry name" value="F-box-like_dom_sf"/>
</dbReference>
<evidence type="ECO:0000313" key="4">
    <source>
        <dbReference type="Proteomes" id="UP000663841"/>
    </source>
</evidence>
<dbReference type="Proteomes" id="UP000663841">
    <property type="component" value="Unassembled WGS sequence"/>
</dbReference>
<feature type="domain" description="F-box" evidence="2">
    <location>
        <begin position="18"/>
        <end position="64"/>
    </location>
</feature>
<accession>A0A8H3GYX8</accession>
<comment type="caution">
    <text evidence="3">The sequence shown here is derived from an EMBL/GenBank/DDBJ whole genome shotgun (WGS) entry which is preliminary data.</text>
</comment>
<dbReference type="PROSITE" id="PS50181">
    <property type="entry name" value="FBOX"/>
    <property type="match status" value="1"/>
</dbReference>
<dbReference type="AlphaFoldDB" id="A0A8H3GYX8"/>
<dbReference type="EMBL" id="CAJMWW010000660">
    <property type="protein sequence ID" value="CAE6480932.1"/>
    <property type="molecule type" value="Genomic_DNA"/>
</dbReference>
<name>A0A8H3GYX8_9AGAM</name>
<dbReference type="Pfam" id="PF00646">
    <property type="entry name" value="F-box"/>
    <property type="match status" value="1"/>
</dbReference>
<evidence type="ECO:0000259" key="2">
    <source>
        <dbReference type="PROSITE" id="PS50181"/>
    </source>
</evidence>
<feature type="compositionally biased region" description="Low complexity" evidence="1">
    <location>
        <begin position="338"/>
        <end position="354"/>
    </location>
</feature>